<proteinExistence type="predicted"/>
<dbReference type="STRING" id="927083.DB32_006540"/>
<dbReference type="AlphaFoldDB" id="A0A0F6YKP6"/>
<evidence type="ECO:0000313" key="1">
    <source>
        <dbReference type="EMBL" id="AKF09391.1"/>
    </source>
</evidence>
<dbReference type="OrthoDB" id="9148135at2"/>
<dbReference type="Pfam" id="PF06224">
    <property type="entry name" value="AlkZ-like"/>
    <property type="match status" value="1"/>
</dbReference>
<dbReference type="PANTHER" id="PTHR38479:SF2">
    <property type="entry name" value="WINGED HELIX DNA-BINDING DOMAIN-CONTAINING PROTEIN"/>
    <property type="match status" value="1"/>
</dbReference>
<accession>A0A0F6YKP6</accession>
<evidence type="ECO:0000313" key="2">
    <source>
        <dbReference type="Proteomes" id="UP000034883"/>
    </source>
</evidence>
<keyword evidence="2" id="KW-1185">Reference proteome</keyword>
<dbReference type="RefSeq" id="WP_053236439.1">
    <property type="nucleotide sequence ID" value="NZ_CP011125.1"/>
</dbReference>
<gene>
    <name evidence="1" type="ORF">DB32_006540</name>
</gene>
<dbReference type="InterPro" id="IPR009351">
    <property type="entry name" value="AlkZ-like"/>
</dbReference>
<name>A0A0F6YKP6_9BACT</name>
<sequence>MPEVLDTRALNRALLARQHLLEPTSLSPLALVEHLVGLQAQQPNDPYVALWTRSRAFRTDSLSAHVADREAVRIAVMRSTIHLVSARDALALRPLLQPMLERAFDGVYGRRVAGLDRDAIAAHARALVEERARTFAELGAELAERWPERDPASLAAVARTKLALVQVPPRGLWGGKGQAKHTTAEQWLGRALDPDALSLDRLVLRYLAAFGPASALDAQTWSGLASLKDVFERLRPSLRVFHDERGRELFDLDDAPRPAPDVPAPVRFLPQFDNVLLSHAERARIVSDERRKVINDVPNGLVPAAVLIDGFVGATWRLERERKHAVLHVATFGRVQKDVRRAVTDEGARLLALLAPDHETSVEVAPRA</sequence>
<reference evidence="1 2" key="1">
    <citation type="submission" date="2015-03" db="EMBL/GenBank/DDBJ databases">
        <title>Genome assembly of Sandaracinus amylolyticus DSM 53668.</title>
        <authorList>
            <person name="Sharma G."/>
            <person name="Subramanian S."/>
        </authorList>
    </citation>
    <scope>NUCLEOTIDE SEQUENCE [LARGE SCALE GENOMIC DNA]</scope>
    <source>
        <strain evidence="1 2">DSM 53668</strain>
    </source>
</reference>
<organism evidence="1 2">
    <name type="scientific">Sandaracinus amylolyticus</name>
    <dbReference type="NCBI Taxonomy" id="927083"/>
    <lineage>
        <taxon>Bacteria</taxon>
        <taxon>Pseudomonadati</taxon>
        <taxon>Myxococcota</taxon>
        <taxon>Polyangia</taxon>
        <taxon>Polyangiales</taxon>
        <taxon>Sandaracinaceae</taxon>
        <taxon>Sandaracinus</taxon>
    </lineage>
</organism>
<dbReference type="Proteomes" id="UP000034883">
    <property type="component" value="Chromosome"/>
</dbReference>
<dbReference type="PANTHER" id="PTHR38479">
    <property type="entry name" value="LMO0824 PROTEIN"/>
    <property type="match status" value="1"/>
</dbReference>
<dbReference type="EMBL" id="CP011125">
    <property type="protein sequence ID" value="AKF09391.1"/>
    <property type="molecule type" value="Genomic_DNA"/>
</dbReference>
<evidence type="ECO:0008006" key="3">
    <source>
        <dbReference type="Google" id="ProtNLM"/>
    </source>
</evidence>
<protein>
    <recommendedName>
        <fullName evidence="3">Winged helix DNA-binding domain-containing protein</fullName>
    </recommendedName>
</protein>
<dbReference type="KEGG" id="samy:DB32_006540"/>